<keyword evidence="2" id="KW-1185">Reference proteome</keyword>
<evidence type="ECO:0000313" key="1">
    <source>
        <dbReference type="EMBL" id="EER17044.1"/>
    </source>
</evidence>
<proteinExistence type="predicted"/>
<dbReference type="RefSeq" id="XP_002785248.1">
    <property type="nucleotide sequence ID" value="XM_002785202.1"/>
</dbReference>
<gene>
    <name evidence="1" type="ORF">Pmar_PMAR019615</name>
</gene>
<name>C5KEP8_PERM5</name>
<dbReference type="Proteomes" id="UP000007800">
    <property type="component" value="Unassembled WGS sequence"/>
</dbReference>
<organism evidence="2">
    <name type="scientific">Perkinsus marinus (strain ATCC 50983 / TXsc)</name>
    <dbReference type="NCBI Taxonomy" id="423536"/>
    <lineage>
        <taxon>Eukaryota</taxon>
        <taxon>Sar</taxon>
        <taxon>Alveolata</taxon>
        <taxon>Perkinsozoa</taxon>
        <taxon>Perkinsea</taxon>
        <taxon>Perkinsida</taxon>
        <taxon>Perkinsidae</taxon>
        <taxon>Perkinsus</taxon>
    </lineage>
</organism>
<dbReference type="InParanoid" id="C5KEP8"/>
<evidence type="ECO:0000313" key="2">
    <source>
        <dbReference type="Proteomes" id="UP000007800"/>
    </source>
</evidence>
<reference evidence="1 2" key="1">
    <citation type="submission" date="2008-07" db="EMBL/GenBank/DDBJ databases">
        <authorList>
            <person name="El-Sayed N."/>
            <person name="Caler E."/>
            <person name="Inman J."/>
            <person name="Amedeo P."/>
            <person name="Hass B."/>
            <person name="Wortman J."/>
        </authorList>
    </citation>
    <scope>NUCLEOTIDE SEQUENCE [LARGE SCALE GENOMIC DNA]</scope>
    <source>
        <strain evidence="2">ATCC 50983 / TXsc</strain>
    </source>
</reference>
<dbReference type="GeneID" id="9053132"/>
<dbReference type="OrthoDB" id="10394434at2759"/>
<dbReference type="AlphaFoldDB" id="C5KEP8"/>
<accession>C5KEP8</accession>
<dbReference type="EMBL" id="GG672411">
    <property type="protein sequence ID" value="EER17044.1"/>
    <property type="molecule type" value="Genomic_DNA"/>
</dbReference>
<protein>
    <submittedName>
        <fullName evidence="1">Uncharacterized protein</fullName>
    </submittedName>
</protein>
<feature type="non-terminal residue" evidence="1">
    <location>
        <position position="240"/>
    </location>
</feature>
<sequence length="240" mass="25916">MIGKFLNEIEAGLDNDDVPTMSALATSVWGMVELLGSSHPEQVRAVVSKAVDYLSMHQFAELQVTGILMVLQTIAQCKKLRIKLEYAEDFWSHIAGRLYQTGVDGASLALLIKALQRLSDAPSNVWGDLISLTVLNNSVHELSPGGLASSLRAMVVPVRYATTVDTTALANLVFEYIEKEPEGRIGPAHIVDICWSVSIRSHVLPEPILGDLVSLAAAIAQGCGTVRDITIGRLSEVLAR</sequence>